<keyword evidence="5" id="KW-1185">Reference proteome</keyword>
<dbReference type="EMBL" id="JARKIB010000014">
    <property type="protein sequence ID" value="KAJ7772269.1"/>
    <property type="molecule type" value="Genomic_DNA"/>
</dbReference>
<sequence>MADPLGTVASILQLVDTALKIRDHIQDFRHAPQEQQELLKEMDYLRNLLDHIHTYIARNPSDATLKRMESPLTTFKLMMMQVTEKLRLGGGLFSKFSKRMKWTMGDKQAAEEYLKKFDQFKLLLNSWLVIHLGEIGQKNHQDSNEHLVHIEQQHQRENNDLLRSLDDVAKTLNSGVTNIINGISEQQTQSNLDDVAAVVNTGVTKIANSISEQQQQMGCAERTRIIDWLSPINFFLRHADVARTQQAGTGRWLLAEPRFQDWKASAGRTLWCPGIPGAGKTVLTSMVVDHFAAAECENNTIGVACVYLNHKEADNHTPSRLLAGLWRQLVLDRDIGSLAAKLYSQHQEKRTFPSLEEVVDVLRSSLDVFSRVYVIVDALDECPEAQRWIFLRHLAALGPTVNLMITSRPHITPEASHRNLDILEIRAIDEDVRTYADARIEHSPRLSKHVQAVPELRLEILSKIVDGVDGM</sequence>
<dbReference type="InterPro" id="IPR031348">
    <property type="entry name" value="PigL_N"/>
</dbReference>
<dbReference type="Proteomes" id="UP001215598">
    <property type="component" value="Unassembled WGS sequence"/>
</dbReference>
<feature type="domain" description="Nephrocystin 3-like N-terminal" evidence="3">
    <location>
        <begin position="248"/>
        <end position="408"/>
    </location>
</feature>
<protein>
    <recommendedName>
        <fullName evidence="6">NACHT domain-containing protein</fullName>
    </recommendedName>
</protein>
<dbReference type="PANTHER" id="PTHR10039:SF15">
    <property type="entry name" value="NACHT DOMAIN-CONTAINING PROTEIN"/>
    <property type="match status" value="1"/>
</dbReference>
<evidence type="ECO:0000256" key="1">
    <source>
        <dbReference type="ARBA" id="ARBA00022737"/>
    </source>
</evidence>
<gene>
    <name evidence="4" type="ORF">B0H16DRAFT_167196</name>
</gene>
<evidence type="ECO:0000313" key="5">
    <source>
        <dbReference type="Proteomes" id="UP001215598"/>
    </source>
</evidence>
<dbReference type="InterPro" id="IPR027417">
    <property type="entry name" value="P-loop_NTPase"/>
</dbReference>
<keyword evidence="1" id="KW-0677">Repeat</keyword>
<feature type="domain" description="Azaphilone pigments biosynthesis cluster protein L N-terminal" evidence="2">
    <location>
        <begin position="2"/>
        <end position="181"/>
    </location>
</feature>
<accession>A0AAD7JXB6</accession>
<evidence type="ECO:0000313" key="4">
    <source>
        <dbReference type="EMBL" id="KAJ7772269.1"/>
    </source>
</evidence>
<reference evidence="4" key="1">
    <citation type="submission" date="2023-03" db="EMBL/GenBank/DDBJ databases">
        <title>Massive genome expansion in bonnet fungi (Mycena s.s.) driven by repeated elements and novel gene families across ecological guilds.</title>
        <authorList>
            <consortium name="Lawrence Berkeley National Laboratory"/>
            <person name="Harder C.B."/>
            <person name="Miyauchi S."/>
            <person name="Viragh M."/>
            <person name="Kuo A."/>
            <person name="Thoen E."/>
            <person name="Andreopoulos B."/>
            <person name="Lu D."/>
            <person name="Skrede I."/>
            <person name="Drula E."/>
            <person name="Henrissat B."/>
            <person name="Morin E."/>
            <person name="Kohler A."/>
            <person name="Barry K."/>
            <person name="LaButti K."/>
            <person name="Morin E."/>
            <person name="Salamov A."/>
            <person name="Lipzen A."/>
            <person name="Mereny Z."/>
            <person name="Hegedus B."/>
            <person name="Baldrian P."/>
            <person name="Stursova M."/>
            <person name="Weitz H."/>
            <person name="Taylor A."/>
            <person name="Grigoriev I.V."/>
            <person name="Nagy L.G."/>
            <person name="Martin F."/>
            <person name="Kauserud H."/>
        </authorList>
    </citation>
    <scope>NUCLEOTIDE SEQUENCE</scope>
    <source>
        <strain evidence="4">CBHHK182m</strain>
    </source>
</reference>
<dbReference type="AlphaFoldDB" id="A0AAD7JXB6"/>
<evidence type="ECO:0000259" key="3">
    <source>
        <dbReference type="Pfam" id="PF24883"/>
    </source>
</evidence>
<evidence type="ECO:0000259" key="2">
    <source>
        <dbReference type="Pfam" id="PF17111"/>
    </source>
</evidence>
<dbReference type="Gene3D" id="3.40.50.300">
    <property type="entry name" value="P-loop containing nucleotide triphosphate hydrolases"/>
    <property type="match status" value="1"/>
</dbReference>
<comment type="caution">
    <text evidence="4">The sequence shown here is derived from an EMBL/GenBank/DDBJ whole genome shotgun (WGS) entry which is preliminary data.</text>
</comment>
<dbReference type="SUPFAM" id="SSF52540">
    <property type="entry name" value="P-loop containing nucleoside triphosphate hydrolases"/>
    <property type="match status" value="1"/>
</dbReference>
<dbReference type="Pfam" id="PF17111">
    <property type="entry name" value="PigL_N"/>
    <property type="match status" value="1"/>
</dbReference>
<name>A0AAD7JXB6_9AGAR</name>
<dbReference type="Pfam" id="PF24883">
    <property type="entry name" value="NPHP3_N"/>
    <property type="match status" value="1"/>
</dbReference>
<dbReference type="InterPro" id="IPR056884">
    <property type="entry name" value="NPHP3-like_N"/>
</dbReference>
<organism evidence="4 5">
    <name type="scientific">Mycena metata</name>
    <dbReference type="NCBI Taxonomy" id="1033252"/>
    <lineage>
        <taxon>Eukaryota</taxon>
        <taxon>Fungi</taxon>
        <taxon>Dikarya</taxon>
        <taxon>Basidiomycota</taxon>
        <taxon>Agaricomycotina</taxon>
        <taxon>Agaricomycetes</taxon>
        <taxon>Agaricomycetidae</taxon>
        <taxon>Agaricales</taxon>
        <taxon>Marasmiineae</taxon>
        <taxon>Mycenaceae</taxon>
        <taxon>Mycena</taxon>
    </lineage>
</organism>
<evidence type="ECO:0008006" key="6">
    <source>
        <dbReference type="Google" id="ProtNLM"/>
    </source>
</evidence>
<proteinExistence type="predicted"/>
<dbReference type="PANTHER" id="PTHR10039">
    <property type="entry name" value="AMELOGENIN"/>
    <property type="match status" value="1"/>
</dbReference>